<protein>
    <recommendedName>
        <fullName evidence="4">Myb/SANT-like domain-containing protein</fullName>
    </recommendedName>
</protein>
<evidence type="ECO:0000256" key="1">
    <source>
        <dbReference type="SAM" id="MobiDB-lite"/>
    </source>
</evidence>
<evidence type="ECO:0000313" key="3">
    <source>
        <dbReference type="Proteomes" id="UP000298652"/>
    </source>
</evidence>
<proteinExistence type="predicted"/>
<accession>A0A4U6UYX3</accession>
<dbReference type="Proteomes" id="UP000298652">
    <property type="component" value="Chromosome 4"/>
</dbReference>
<gene>
    <name evidence="2" type="ORF">SEVIR_4G152100v2</name>
</gene>
<dbReference type="EMBL" id="CM016555">
    <property type="protein sequence ID" value="TKW21908.1"/>
    <property type="molecule type" value="Genomic_DNA"/>
</dbReference>
<organism evidence="2 3">
    <name type="scientific">Setaria viridis</name>
    <name type="common">Green bristlegrass</name>
    <name type="synonym">Setaria italica subsp. viridis</name>
    <dbReference type="NCBI Taxonomy" id="4556"/>
    <lineage>
        <taxon>Eukaryota</taxon>
        <taxon>Viridiplantae</taxon>
        <taxon>Streptophyta</taxon>
        <taxon>Embryophyta</taxon>
        <taxon>Tracheophyta</taxon>
        <taxon>Spermatophyta</taxon>
        <taxon>Magnoliopsida</taxon>
        <taxon>Liliopsida</taxon>
        <taxon>Poales</taxon>
        <taxon>Poaceae</taxon>
        <taxon>PACMAD clade</taxon>
        <taxon>Panicoideae</taxon>
        <taxon>Panicodae</taxon>
        <taxon>Paniceae</taxon>
        <taxon>Cenchrinae</taxon>
        <taxon>Setaria</taxon>
    </lineage>
</organism>
<keyword evidence="3" id="KW-1185">Reference proteome</keyword>
<dbReference type="AlphaFoldDB" id="A0A4U6UYX3"/>
<feature type="region of interest" description="Disordered" evidence="1">
    <location>
        <begin position="79"/>
        <end position="142"/>
    </location>
</feature>
<dbReference type="Gramene" id="TKW21908">
    <property type="protein sequence ID" value="TKW21908"/>
    <property type="gene ID" value="SEVIR_4G152100v2"/>
</dbReference>
<dbReference type="PANTHER" id="PTHR47069">
    <property type="match status" value="1"/>
</dbReference>
<evidence type="ECO:0000313" key="2">
    <source>
        <dbReference type="EMBL" id="TKW21908.1"/>
    </source>
</evidence>
<dbReference type="PANTHER" id="PTHR47069:SF11">
    <property type="entry name" value="OS04G0275550 PROTEIN"/>
    <property type="match status" value="1"/>
</dbReference>
<sequence>MENKGKGKGKSNETEKIVCQADWENPAMTTIFCNIVVEEIEAGNRPHGHLKSEKKAFRYTPPPCLKQWEIMFEKSHVSGHSTCIPGEEGGGDSIPNEEERDDDQIHEMGSDQFTPTSSTRTELKRKVKSSSSRKISPRKKGKNPMVWVMSRMVDDVISSNFVTSKVLIGDFTCESIREVMALVKECGAVEGSDEHYIATQLFKHSANREFFLSSFDTNEGRFNWLKRCYEERKT</sequence>
<feature type="compositionally biased region" description="Polar residues" evidence="1">
    <location>
        <begin position="111"/>
        <end position="120"/>
    </location>
</feature>
<evidence type="ECO:0008006" key="4">
    <source>
        <dbReference type="Google" id="ProtNLM"/>
    </source>
</evidence>
<reference evidence="2" key="1">
    <citation type="submission" date="2019-03" db="EMBL/GenBank/DDBJ databases">
        <title>WGS assembly of Setaria viridis.</title>
        <authorList>
            <person name="Huang P."/>
            <person name="Jenkins J."/>
            <person name="Grimwood J."/>
            <person name="Barry K."/>
            <person name="Healey A."/>
            <person name="Mamidi S."/>
            <person name="Sreedasyam A."/>
            <person name="Shu S."/>
            <person name="Feldman M."/>
            <person name="Wu J."/>
            <person name="Yu Y."/>
            <person name="Chen C."/>
            <person name="Johnson J."/>
            <person name="Rokhsar D."/>
            <person name="Baxter I."/>
            <person name="Schmutz J."/>
            <person name="Brutnell T."/>
            <person name="Kellogg E."/>
        </authorList>
    </citation>
    <scope>NUCLEOTIDE SEQUENCE [LARGE SCALE GENOMIC DNA]</scope>
</reference>
<name>A0A4U6UYX3_SETVI</name>